<dbReference type="Pfam" id="PF23139">
    <property type="entry name" value="OB_YrrC"/>
    <property type="match status" value="1"/>
</dbReference>
<keyword evidence="3" id="KW-0378">Hydrolase</keyword>
<accession>A0A371INY9</accession>
<proteinExistence type="inferred from homology"/>
<protein>
    <recommendedName>
        <fullName evidence="3">ATP-dependent RecD2 DNA helicase</fullName>
        <ecNumber evidence="3">5.6.2.3</ecNumber>
    </recommendedName>
    <alternativeName>
        <fullName evidence="3">DNA 5'-3' helicase subunit RecD2</fullName>
    </alternativeName>
</protein>
<dbReference type="GO" id="GO:0009338">
    <property type="term" value="C:exodeoxyribonuclease V complex"/>
    <property type="evidence" value="ECO:0007669"/>
    <property type="project" value="TreeGrafter"/>
</dbReference>
<dbReference type="RefSeq" id="WP_068911534.1">
    <property type="nucleotide sequence ID" value="NZ_MBEW02000001.1"/>
</dbReference>
<dbReference type="EMBL" id="MBEW02000001">
    <property type="protein sequence ID" value="RDY22203.1"/>
    <property type="molecule type" value="Genomic_DNA"/>
</dbReference>
<gene>
    <name evidence="3" type="primary">recD2</name>
    <name evidence="8" type="ORF">BBG48_000350</name>
</gene>
<dbReference type="NCBIfam" id="TIGR01448">
    <property type="entry name" value="recD_rel"/>
    <property type="match status" value="1"/>
</dbReference>
<feature type="binding site" evidence="3">
    <location>
        <begin position="345"/>
        <end position="349"/>
    </location>
    <ligand>
        <name>ATP</name>
        <dbReference type="ChEBI" id="CHEBI:30616"/>
    </ligand>
</feature>
<dbReference type="InterPro" id="IPR006345">
    <property type="entry name" value="RecD2"/>
</dbReference>
<keyword evidence="3" id="KW-0347">Helicase</keyword>
<dbReference type="STRING" id="1871336.BBG48_00645"/>
<dbReference type="GO" id="GO:0006310">
    <property type="term" value="P:DNA recombination"/>
    <property type="evidence" value="ECO:0007669"/>
    <property type="project" value="InterPro"/>
</dbReference>
<organism evidence="8 9">
    <name type="scientific">Criibacterium bergeronii</name>
    <dbReference type="NCBI Taxonomy" id="1871336"/>
    <lineage>
        <taxon>Bacteria</taxon>
        <taxon>Bacillati</taxon>
        <taxon>Bacillota</taxon>
        <taxon>Clostridia</taxon>
        <taxon>Peptostreptococcales</taxon>
        <taxon>Filifactoraceae</taxon>
        <taxon>Criibacterium</taxon>
    </lineage>
</organism>
<feature type="domain" description="ATP-dependent RecD2 DNA helicase SH3" evidence="6">
    <location>
        <begin position="562"/>
        <end position="636"/>
    </location>
</feature>
<keyword evidence="9" id="KW-1185">Reference proteome</keyword>
<name>A0A371INY9_9FIRM</name>
<dbReference type="InterPro" id="IPR029493">
    <property type="entry name" value="RecD2-like_HHH"/>
</dbReference>
<dbReference type="PANTHER" id="PTHR43788:SF6">
    <property type="entry name" value="DNA HELICASE B"/>
    <property type="match status" value="1"/>
</dbReference>
<dbReference type="CDD" id="cd17933">
    <property type="entry name" value="DEXSc_RecD-like"/>
    <property type="match status" value="1"/>
</dbReference>
<reference evidence="8 9" key="1">
    <citation type="journal article" date="2016" name="Genome Announc.">
        <title>Draft Genome Sequence of Criibacterium bergeronii gen. nov., sp. nov., Strain CCRI-22567T, Isolated from a Vaginal Sample from a Woman with Bacterial Vaginosis.</title>
        <authorList>
            <person name="Maheux A.F."/>
            <person name="Berube E."/>
            <person name="Boudreau D.K."/>
            <person name="Raymond F."/>
            <person name="Corbeil J."/>
            <person name="Roy P.H."/>
            <person name="Boissinot M."/>
            <person name="Omar R.F."/>
        </authorList>
    </citation>
    <scope>NUCLEOTIDE SEQUENCE [LARGE SCALE GENOMIC DNA]</scope>
    <source>
        <strain evidence="8 9">CCRI-22567</strain>
    </source>
</reference>
<dbReference type="Gene3D" id="1.10.10.2220">
    <property type="match status" value="1"/>
</dbReference>
<dbReference type="Pfam" id="PF13245">
    <property type="entry name" value="AAA_19"/>
    <property type="match status" value="1"/>
</dbReference>
<dbReference type="Gene3D" id="3.40.50.300">
    <property type="entry name" value="P-loop containing nucleotide triphosphate hydrolases"/>
    <property type="match status" value="2"/>
</dbReference>
<dbReference type="PANTHER" id="PTHR43788">
    <property type="entry name" value="DNA2/NAM7 HELICASE FAMILY MEMBER"/>
    <property type="match status" value="1"/>
</dbReference>
<dbReference type="GO" id="GO:0003677">
    <property type="term" value="F:DNA binding"/>
    <property type="evidence" value="ECO:0007669"/>
    <property type="project" value="UniProtKB-UniRule"/>
</dbReference>
<feature type="domain" description="ATP-dependent RecD2 DNA helicase OB-fold" evidence="7">
    <location>
        <begin position="1"/>
        <end position="69"/>
    </location>
</feature>
<evidence type="ECO:0000259" key="6">
    <source>
        <dbReference type="Pfam" id="PF18335"/>
    </source>
</evidence>
<dbReference type="Pfam" id="PF14490">
    <property type="entry name" value="HHH_RecD2"/>
    <property type="match status" value="1"/>
</dbReference>
<dbReference type="Proteomes" id="UP000093352">
    <property type="component" value="Unassembled WGS sequence"/>
</dbReference>
<comment type="catalytic activity">
    <reaction evidence="3">
        <text>ATP + H2O = ADP + phosphate + H(+)</text>
        <dbReference type="Rhea" id="RHEA:13065"/>
        <dbReference type="ChEBI" id="CHEBI:15377"/>
        <dbReference type="ChEBI" id="CHEBI:15378"/>
        <dbReference type="ChEBI" id="CHEBI:30616"/>
        <dbReference type="ChEBI" id="CHEBI:43474"/>
        <dbReference type="ChEBI" id="CHEBI:456216"/>
        <dbReference type="EC" id="5.6.2.3"/>
    </reaction>
</comment>
<evidence type="ECO:0000259" key="5">
    <source>
        <dbReference type="Pfam" id="PF14490"/>
    </source>
</evidence>
<evidence type="ECO:0000256" key="2">
    <source>
        <dbReference type="ARBA" id="ARBA00022840"/>
    </source>
</evidence>
<dbReference type="Pfam" id="PF18335">
    <property type="entry name" value="SH3_13"/>
    <property type="match status" value="1"/>
</dbReference>
<keyword evidence="3" id="KW-0238">DNA-binding</keyword>
<evidence type="ECO:0000256" key="1">
    <source>
        <dbReference type="ARBA" id="ARBA00022741"/>
    </source>
</evidence>
<comment type="function">
    <text evidence="3">DNA-dependent ATPase and ATP-dependent 5'-3' DNA helicase. Has no activity on blunt DNA or DNA with 3'-overhangs, requires at least 10 bases of 5'-ssDNA for helicase activity.</text>
</comment>
<evidence type="ECO:0000313" key="9">
    <source>
        <dbReference type="Proteomes" id="UP000093352"/>
    </source>
</evidence>
<comment type="similarity">
    <text evidence="3">Belongs to the RecD family. RecD2 subfamily.</text>
</comment>
<dbReference type="GO" id="GO:0016887">
    <property type="term" value="F:ATP hydrolysis activity"/>
    <property type="evidence" value="ECO:0007669"/>
    <property type="project" value="RHEA"/>
</dbReference>
<evidence type="ECO:0000259" key="4">
    <source>
        <dbReference type="Pfam" id="PF13538"/>
    </source>
</evidence>
<dbReference type="GO" id="GO:0017116">
    <property type="term" value="F:single-stranded DNA helicase activity"/>
    <property type="evidence" value="ECO:0007669"/>
    <property type="project" value="TreeGrafter"/>
</dbReference>
<dbReference type="InterPro" id="IPR010994">
    <property type="entry name" value="RuvA_2-like"/>
</dbReference>
<dbReference type="Gene3D" id="2.30.30.940">
    <property type="match status" value="1"/>
</dbReference>
<comment type="caution">
    <text evidence="8">The sequence shown here is derived from an EMBL/GenBank/DDBJ whole genome shotgun (WGS) entry which is preliminary data.</text>
</comment>
<dbReference type="CDD" id="cd18809">
    <property type="entry name" value="SF1_C_RecD"/>
    <property type="match status" value="1"/>
</dbReference>
<keyword evidence="3" id="KW-0413">Isomerase</keyword>
<dbReference type="GO" id="GO:0043139">
    <property type="term" value="F:5'-3' DNA helicase activity"/>
    <property type="evidence" value="ECO:0007669"/>
    <property type="project" value="UniProtKB-UniRule"/>
</dbReference>
<dbReference type="InterPro" id="IPR041451">
    <property type="entry name" value="RecD2_SH13"/>
</dbReference>
<dbReference type="Gene3D" id="1.10.150.20">
    <property type="entry name" value="5' to 3' exonuclease, C-terminal subdomain"/>
    <property type="match status" value="1"/>
</dbReference>
<sequence length="736" mass="82916">MQTLTGKLQQLIYESDDSSYAVAIFLADGEEITVVGTLAGTNIGENLELTGEYTNHSLYGKQFKISSYAPAKIEDEKAIVEYLSSGVISSIGAKFAEKIVEKFGKNTFHIIEKEPERLLEIEGIGSKKLEKIIKTYNQNIAVRNVIISLSKYGISANLAVKLYNVYKENTLEVLYQNPYVLCKDVRGISFRKADEIAKKLGTDLNSKQRKYQAILFCLEEASYNGHTYVYFKNLATELKNLIGYDDEQELYEIIIDLCGKKLLTVSGDVSELKVYLYYLAQAETQVAARLIKLITGEKKFTTSDKSDEIIKKEVGQSIIEYSEEQISCVYKAVENNVLIITGGPGTGKTTTLFLLLTVFEKLGKKIKLCAPTGKASKRMTETTGKESSTIHRLLEVGFSEDSDTEIFGKNEDEPIDADVIIVDEVSMVDIRLMQSLLDAVKDGTHLVLVGDKDQLPSVGAGNVLKNVLDSNIIPYIKLEKIFRQAQKSGIIVNAHRVNNGDYPIVSKEFDDFFIMQRSDMNSARDLVVELASKRLPEYYSITPQEIQVIAPMKKGALGTFELNNLLQDSINPFTPFKGQYKDKYRTFRVGDRIIHIKNNYEKEWQTDDTKGNGIFNGETGTIKLIDKQNSFLTVEFDDGKSSYYDFDELGEIQLAYALTVHKSQGSEYKAVILPILGVAPMLLTRKILYTAMTRAKKLLVIVSDQRNIKKMVDNIYEEKRNTSLEEKLKMFDKFTE</sequence>
<dbReference type="InterPro" id="IPR050534">
    <property type="entry name" value="Coronavir_polyprotein_1ab"/>
</dbReference>
<evidence type="ECO:0000259" key="7">
    <source>
        <dbReference type="Pfam" id="PF23139"/>
    </source>
</evidence>
<dbReference type="EC" id="5.6.2.3" evidence="3"/>
<evidence type="ECO:0000313" key="8">
    <source>
        <dbReference type="EMBL" id="RDY22203.1"/>
    </source>
</evidence>
<dbReference type="Pfam" id="PF13538">
    <property type="entry name" value="UvrD_C_2"/>
    <property type="match status" value="1"/>
</dbReference>
<dbReference type="InterPro" id="IPR055446">
    <property type="entry name" value="RecD2_N_OB"/>
</dbReference>
<dbReference type="AlphaFoldDB" id="A0A371INY9"/>
<dbReference type="Pfam" id="PF14520">
    <property type="entry name" value="HHH_5"/>
    <property type="match status" value="1"/>
</dbReference>
<evidence type="ECO:0000256" key="3">
    <source>
        <dbReference type="HAMAP-Rule" id="MF_01488"/>
    </source>
</evidence>
<dbReference type="InterPro" id="IPR027417">
    <property type="entry name" value="P-loop_NTPase"/>
</dbReference>
<dbReference type="GO" id="GO:0005524">
    <property type="term" value="F:ATP binding"/>
    <property type="evidence" value="ECO:0007669"/>
    <property type="project" value="UniProtKB-UniRule"/>
</dbReference>
<dbReference type="HAMAP" id="MF_01488">
    <property type="entry name" value="RecD2"/>
    <property type="match status" value="1"/>
</dbReference>
<dbReference type="InterPro" id="IPR027785">
    <property type="entry name" value="UvrD-like_helicase_C"/>
</dbReference>
<feature type="domain" description="UvrD-like helicase C-terminal" evidence="4">
    <location>
        <begin position="654"/>
        <end position="702"/>
    </location>
</feature>
<keyword evidence="1 3" id="KW-0547">Nucleotide-binding</keyword>
<keyword evidence="2 3" id="KW-0067">ATP-binding</keyword>
<feature type="domain" description="ATP-dependent RecD2 DNA helicase-like helix-hairpin-helix" evidence="5">
    <location>
        <begin position="141"/>
        <end position="228"/>
    </location>
</feature>
<dbReference type="SUPFAM" id="SSF47781">
    <property type="entry name" value="RuvA domain 2-like"/>
    <property type="match status" value="1"/>
</dbReference>
<dbReference type="SUPFAM" id="SSF52540">
    <property type="entry name" value="P-loop containing nucleoside triphosphate hydrolases"/>
    <property type="match status" value="1"/>
</dbReference>